<feature type="transmembrane region" description="Helical" evidence="1">
    <location>
        <begin position="77"/>
        <end position="99"/>
    </location>
</feature>
<evidence type="ECO:0000256" key="1">
    <source>
        <dbReference type="SAM" id="Phobius"/>
    </source>
</evidence>
<evidence type="ECO:0000313" key="3">
    <source>
        <dbReference type="Proteomes" id="UP000016929"/>
    </source>
</evidence>
<reference evidence="3" key="1">
    <citation type="submission" date="2012-09" db="EMBL/GenBank/DDBJ databases">
        <title>Genome sequencing and comparative transcriptomics of race 1 and race 4 of banana pathogen: Fusarium oxysporum f. sp. cubense.</title>
        <authorList>
            <person name="Fang X."/>
            <person name="Huang J."/>
        </authorList>
    </citation>
    <scope>NUCLEOTIDE SEQUENCE [LARGE SCALE GENOMIC DNA]</scope>
    <source>
        <strain evidence="3">race 4</strain>
    </source>
</reference>
<accession>N1RY60</accession>
<keyword evidence="1" id="KW-0472">Membrane</keyword>
<feature type="transmembrane region" description="Helical" evidence="1">
    <location>
        <begin position="477"/>
        <end position="498"/>
    </location>
</feature>
<dbReference type="EMBL" id="KB726963">
    <property type="protein sequence ID" value="EMT67180.1"/>
    <property type="molecule type" value="Genomic_DNA"/>
</dbReference>
<name>N1RY60_FUSC4</name>
<proteinExistence type="predicted"/>
<reference evidence="3" key="2">
    <citation type="journal article" date="2014" name="PLoS ONE">
        <title>Genome and Transcriptome Analysis of the Fungal Pathogen Fusarium oxysporum f. sp. cubense Causing Banana Vascular Wilt Disease.</title>
        <authorList>
            <person name="Guo L."/>
            <person name="Han L."/>
            <person name="Yang L."/>
            <person name="Zeng H."/>
            <person name="Fan D."/>
            <person name="Zhu Y."/>
            <person name="Feng Y."/>
            <person name="Wang G."/>
            <person name="Peng C."/>
            <person name="Jiang X."/>
            <person name="Zhou D."/>
            <person name="Ni P."/>
            <person name="Liang C."/>
            <person name="Liu L."/>
            <person name="Wang J."/>
            <person name="Mao C."/>
            <person name="Fang X."/>
            <person name="Peng M."/>
            <person name="Huang J."/>
        </authorList>
    </citation>
    <scope>NUCLEOTIDE SEQUENCE [LARGE SCALE GENOMIC DNA]</scope>
    <source>
        <strain evidence="3">race 4</strain>
    </source>
</reference>
<organism evidence="2 3">
    <name type="scientific">Fusarium oxysporum f. sp. cubense (strain race 4)</name>
    <name type="common">Panama disease fungus</name>
    <dbReference type="NCBI Taxonomy" id="2502994"/>
    <lineage>
        <taxon>Eukaryota</taxon>
        <taxon>Fungi</taxon>
        <taxon>Dikarya</taxon>
        <taxon>Ascomycota</taxon>
        <taxon>Pezizomycotina</taxon>
        <taxon>Sordariomycetes</taxon>
        <taxon>Hypocreomycetidae</taxon>
        <taxon>Hypocreales</taxon>
        <taxon>Nectriaceae</taxon>
        <taxon>Fusarium</taxon>
        <taxon>Fusarium oxysporum species complex</taxon>
    </lineage>
</organism>
<keyword evidence="3" id="KW-1185">Reference proteome</keyword>
<dbReference type="Proteomes" id="UP000016929">
    <property type="component" value="Unassembled WGS sequence"/>
</dbReference>
<keyword evidence="1" id="KW-0812">Transmembrane</keyword>
<dbReference type="HOGENOM" id="CLU_028537_0_0_1"/>
<evidence type="ECO:0000313" key="2">
    <source>
        <dbReference type="EMBL" id="EMT67180.1"/>
    </source>
</evidence>
<sequence length="609" mass="66354">MIESASSFIKSSIPLYHNAVKSIIFKCAELLMGIFIFKLFSLIAARSNQFTSYLMFTEDYIQRTLYITSRGLSRAGLVVLAFSLLNIVLGLYGTLLWALDSPGYIFRASNVTIADYQDQRNENPSYIVQLSLDSDQLQDVEKKIPQIIGADLFVPGLNYTLTGQVTNNDPPEVVAPARERGVGARIWLDSDGLSVSPDTGSMVPPNSALDGKTFEPCWLFDNGSAAWNCTFNNVFSTSLIATAAGKPEIHWNNATDTVFDSRYMLPNREDNIWFSLGGGGGSALMNQVFTITKEKRRHTFSQSTFKATIYQFGANTADNGNKSALQSNWGFYTAESNGTTMYSLISITTTNITLIRSETLSDAPKPFEKCERSNFQNEAFGGKVTRTDCAGSRPARGKPGFFGQVDTAAVMVAYGLGNGRSNISAQSLNNDVLTWIRNNSEALESLLVARAYSVSIDPSLVQITVDKLTVAMSRLQVVLSCLALLLAIVLWLGLMIFADAHWASSLMANLINTTSEPRKTKPGYILRTPDVALQSGGQKKKFLTVDGMMVTLHNPTSIPMQQPTASPAPYIGGAKNYMEAGACPVGYDGPIAAREGLLSGHKQSYANAR</sequence>
<dbReference type="AlphaFoldDB" id="N1RY60"/>
<protein>
    <submittedName>
        <fullName evidence="2">Uncharacterized protein</fullName>
    </submittedName>
</protein>
<gene>
    <name evidence="2" type="ORF">FOC4_g10003728</name>
</gene>
<dbReference type="OrthoDB" id="5348845at2759"/>
<keyword evidence="1" id="KW-1133">Transmembrane helix</keyword>
<feature type="transmembrane region" description="Helical" evidence="1">
    <location>
        <begin position="23"/>
        <end position="45"/>
    </location>
</feature>